<gene>
    <name evidence="2" type="ORF">CMV30_11135</name>
</gene>
<protein>
    <submittedName>
        <fullName evidence="2">Uncharacterized protein</fullName>
    </submittedName>
</protein>
<proteinExistence type="predicted"/>
<accession>A0A290Q7R3</accession>
<dbReference type="AlphaFoldDB" id="A0A290Q7R3"/>
<reference evidence="2 3" key="1">
    <citation type="submission" date="2017-09" db="EMBL/GenBank/DDBJ databases">
        <title>Complete genome sequence of Verrucomicrobial strain HZ-65, isolated from freshwater.</title>
        <authorList>
            <person name="Choi A."/>
        </authorList>
    </citation>
    <scope>NUCLEOTIDE SEQUENCE [LARGE SCALE GENOMIC DNA]</scope>
    <source>
        <strain evidence="2 3">HZ-65</strain>
    </source>
</reference>
<feature type="transmembrane region" description="Helical" evidence="1">
    <location>
        <begin position="76"/>
        <end position="97"/>
    </location>
</feature>
<evidence type="ECO:0000313" key="2">
    <source>
        <dbReference type="EMBL" id="ATC64463.1"/>
    </source>
</evidence>
<dbReference type="EMBL" id="CP023344">
    <property type="protein sequence ID" value="ATC64463.1"/>
    <property type="molecule type" value="Genomic_DNA"/>
</dbReference>
<name>A0A290Q7R3_9BACT</name>
<feature type="transmembrane region" description="Helical" evidence="1">
    <location>
        <begin position="6"/>
        <end position="24"/>
    </location>
</feature>
<keyword evidence="1" id="KW-0812">Transmembrane</keyword>
<sequence>MTILANILLGLAAFLYLVPLQIFLRQPIVHSGHAAGGVIAFVFVTIPLWVTIFLAWCVPLSRGQFDWLGGGRGWQSLVLFVTFLALTFVTSLAAMLREDPQIPWALRPVMTWGIYVLPPLAILASFALLNPSLEVPTSVARWTLSFCGVVALIPSLGMGVQWLVWQEKRAVEAAEARVAFEDQNVRSLVAEVEALDPIKDLGRLLGHAASNRFDAPRSLATTKIQTNPTLQEELALKLTNEWSLEALGYLELNDAPDNAALALPVRTALESLAPWIAREVSNSNHFWPETYASETQMALAVADKFSPYGIDYVAAVKAWRAAFNHPNTKEARLMAPRLIDEWLASRAATEKSPARATSRR</sequence>
<evidence type="ECO:0000313" key="3">
    <source>
        <dbReference type="Proteomes" id="UP000217265"/>
    </source>
</evidence>
<evidence type="ECO:0000256" key="1">
    <source>
        <dbReference type="SAM" id="Phobius"/>
    </source>
</evidence>
<feature type="transmembrane region" description="Helical" evidence="1">
    <location>
        <begin position="36"/>
        <end position="56"/>
    </location>
</feature>
<dbReference type="OrthoDB" id="940374at2"/>
<keyword evidence="1" id="KW-1133">Transmembrane helix</keyword>
<dbReference type="KEGG" id="vbh:CMV30_11135"/>
<keyword evidence="3" id="KW-1185">Reference proteome</keyword>
<feature type="transmembrane region" description="Helical" evidence="1">
    <location>
        <begin position="142"/>
        <end position="165"/>
    </location>
</feature>
<dbReference type="Proteomes" id="UP000217265">
    <property type="component" value="Chromosome"/>
</dbReference>
<keyword evidence="1" id="KW-0472">Membrane</keyword>
<organism evidence="2 3">
    <name type="scientific">Nibricoccus aquaticus</name>
    <dbReference type="NCBI Taxonomy" id="2576891"/>
    <lineage>
        <taxon>Bacteria</taxon>
        <taxon>Pseudomonadati</taxon>
        <taxon>Verrucomicrobiota</taxon>
        <taxon>Opitutia</taxon>
        <taxon>Opitutales</taxon>
        <taxon>Opitutaceae</taxon>
        <taxon>Nibricoccus</taxon>
    </lineage>
</organism>
<feature type="transmembrane region" description="Helical" evidence="1">
    <location>
        <begin position="109"/>
        <end position="130"/>
    </location>
</feature>
<dbReference type="RefSeq" id="WP_096056095.1">
    <property type="nucleotide sequence ID" value="NZ_CP023344.1"/>
</dbReference>